<dbReference type="Proteomes" id="UP000494206">
    <property type="component" value="Unassembled WGS sequence"/>
</dbReference>
<keyword evidence="3" id="KW-1185">Reference proteome</keyword>
<feature type="signal peptide" evidence="1">
    <location>
        <begin position="1"/>
        <end position="21"/>
    </location>
</feature>
<evidence type="ECO:0000313" key="2">
    <source>
        <dbReference type="EMBL" id="CAB3410425.1"/>
    </source>
</evidence>
<accession>A0A8S1FBA8</accession>
<dbReference type="OrthoDB" id="5848856at2759"/>
<proteinExistence type="predicted"/>
<evidence type="ECO:0000313" key="3">
    <source>
        <dbReference type="Proteomes" id="UP000494206"/>
    </source>
</evidence>
<gene>
    <name evidence="2" type="ORF">CBOVIS_LOCUS11953</name>
</gene>
<sequence length="100" mass="11936">MSNRRFLSTVLVLTFATLIVSFEYDKKMNPILRHFAQQDRLKPLMQALRTSKSETEGYRNCYLSPIQCHLPARREPQQQQLSVLDDDEMNRFRRMLFPTK</sequence>
<evidence type="ECO:0000256" key="1">
    <source>
        <dbReference type="SAM" id="SignalP"/>
    </source>
</evidence>
<dbReference type="EMBL" id="CADEPM010000010">
    <property type="protein sequence ID" value="CAB3410425.1"/>
    <property type="molecule type" value="Genomic_DNA"/>
</dbReference>
<reference evidence="2 3" key="1">
    <citation type="submission" date="2020-04" db="EMBL/GenBank/DDBJ databases">
        <authorList>
            <person name="Laetsch R D."/>
            <person name="Stevens L."/>
            <person name="Kumar S."/>
            <person name="Blaxter L. M."/>
        </authorList>
    </citation>
    <scope>NUCLEOTIDE SEQUENCE [LARGE SCALE GENOMIC DNA]</scope>
</reference>
<organism evidence="2 3">
    <name type="scientific">Caenorhabditis bovis</name>
    <dbReference type="NCBI Taxonomy" id="2654633"/>
    <lineage>
        <taxon>Eukaryota</taxon>
        <taxon>Metazoa</taxon>
        <taxon>Ecdysozoa</taxon>
        <taxon>Nematoda</taxon>
        <taxon>Chromadorea</taxon>
        <taxon>Rhabditida</taxon>
        <taxon>Rhabditina</taxon>
        <taxon>Rhabditomorpha</taxon>
        <taxon>Rhabditoidea</taxon>
        <taxon>Rhabditidae</taxon>
        <taxon>Peloderinae</taxon>
        <taxon>Caenorhabditis</taxon>
    </lineage>
</organism>
<name>A0A8S1FBA8_9PELO</name>
<feature type="chain" id="PRO_5035725990" evidence="1">
    <location>
        <begin position="22"/>
        <end position="100"/>
    </location>
</feature>
<protein>
    <submittedName>
        <fullName evidence="2">Uncharacterized protein</fullName>
    </submittedName>
</protein>
<keyword evidence="1" id="KW-0732">Signal</keyword>
<dbReference type="AlphaFoldDB" id="A0A8S1FBA8"/>
<comment type="caution">
    <text evidence="2">The sequence shown here is derived from an EMBL/GenBank/DDBJ whole genome shotgun (WGS) entry which is preliminary data.</text>
</comment>